<dbReference type="SUPFAM" id="SSF82171">
    <property type="entry name" value="DPP6 N-terminal domain-like"/>
    <property type="match status" value="1"/>
</dbReference>
<proteinExistence type="predicted"/>
<organism evidence="1 2">
    <name type="scientific">Moraxella lacunata</name>
    <dbReference type="NCBI Taxonomy" id="477"/>
    <lineage>
        <taxon>Bacteria</taxon>
        <taxon>Pseudomonadati</taxon>
        <taxon>Pseudomonadota</taxon>
        <taxon>Gammaproteobacteria</taxon>
        <taxon>Moraxellales</taxon>
        <taxon>Moraxellaceae</taxon>
        <taxon>Moraxella</taxon>
    </lineage>
</organism>
<protein>
    <submittedName>
        <fullName evidence="1">Uncharacterized protein</fullName>
    </submittedName>
</protein>
<name>A0A1V4H116_MORLA</name>
<reference evidence="2" key="1">
    <citation type="submission" date="2017-03" db="EMBL/GenBank/DDBJ databases">
        <title>Draft genome sequence of Moraxella equi CCUG 4950T type strain.</title>
        <authorList>
            <person name="Salva-Serra F."/>
            <person name="Engstrom-Jakobsson H."/>
            <person name="Thorell K."/>
            <person name="Jaen-Luchoro D."/>
            <person name="Gonzales-Siles L."/>
            <person name="Karlsson R."/>
            <person name="Yazdan S."/>
            <person name="Boulund F."/>
            <person name="Johnning A."/>
            <person name="Engstrand L."/>
            <person name="Kristiansson E."/>
            <person name="Moore E."/>
        </authorList>
    </citation>
    <scope>NUCLEOTIDE SEQUENCE [LARGE SCALE GENOMIC DNA]</scope>
    <source>
        <strain evidence="2">CCUG 4441</strain>
    </source>
</reference>
<comment type="caution">
    <text evidence="1">The sequence shown here is derived from an EMBL/GenBank/DDBJ whole genome shotgun (WGS) entry which is preliminary data.</text>
</comment>
<gene>
    <name evidence="1" type="ORF">B5J94_04470</name>
</gene>
<accession>A0A1V4H116</accession>
<dbReference type="AlphaFoldDB" id="A0A1V4H116"/>
<evidence type="ECO:0000313" key="1">
    <source>
        <dbReference type="EMBL" id="OPH38086.1"/>
    </source>
</evidence>
<dbReference type="Proteomes" id="UP000191025">
    <property type="component" value="Unassembled WGS sequence"/>
</dbReference>
<evidence type="ECO:0000313" key="2">
    <source>
        <dbReference type="Proteomes" id="UP000191025"/>
    </source>
</evidence>
<dbReference type="EMBL" id="MXAN01000023">
    <property type="protein sequence ID" value="OPH38086.1"/>
    <property type="molecule type" value="Genomic_DNA"/>
</dbReference>
<sequence>MRVWKEVYYISTKNLLKLDNGKESTISCQAINQYTKNIKQIKDRRAWKTEGAGAMFMGTAQAEQDDFDAIYPTAIAFMDDNTYVYSARLQEGTAIQSKPIGSDTASEGLILRKSDFQVFDLCYDSTNKRIIASASDTSYASPYGERHLCVLSLDSARTQFVTEGECQDKNPSVDPNNSTVIYYDSCGLAYTQDNVVFSPRQVNRLDLATGELETVLADDKFDYFAPIMDTQGNLYAIRRPYREHDSTDPVGTAKDLLTAPFKILKAIVGWLDFFTKRYSGESLKTSGANPARTKPKSEEELFIEGNLVKADKNLLKNQADGEKFAGFIPKSWELIKCLPTGEIQIIKKGVMAYCLADDDVVISNGKSIVKITNGQEELIAHAPKVAKLMWV</sequence>